<keyword evidence="2" id="KW-1185">Reference proteome</keyword>
<dbReference type="OrthoDB" id="9955817at2"/>
<accession>A0A1T5KET1</accession>
<dbReference type="AlphaFoldDB" id="A0A1T5KET1"/>
<reference evidence="1 2" key="1">
    <citation type="submission" date="2017-02" db="EMBL/GenBank/DDBJ databases">
        <authorList>
            <person name="Peterson S.W."/>
        </authorList>
    </citation>
    <scope>NUCLEOTIDE SEQUENCE [LARGE SCALE GENOMIC DNA]</scope>
    <source>
        <strain evidence="1 2">M1</strain>
    </source>
</reference>
<organism evidence="1 2">
    <name type="scientific">Maledivibacter halophilus</name>
    <dbReference type="NCBI Taxonomy" id="36842"/>
    <lineage>
        <taxon>Bacteria</taxon>
        <taxon>Bacillati</taxon>
        <taxon>Bacillota</taxon>
        <taxon>Clostridia</taxon>
        <taxon>Peptostreptococcales</taxon>
        <taxon>Caminicellaceae</taxon>
        <taxon>Maledivibacter</taxon>
    </lineage>
</organism>
<dbReference type="RefSeq" id="WP_079490918.1">
    <property type="nucleotide sequence ID" value="NZ_FUZT01000004.1"/>
</dbReference>
<proteinExistence type="predicted"/>
<protein>
    <submittedName>
        <fullName evidence="1">Uncharacterized protein</fullName>
    </submittedName>
</protein>
<dbReference type="Proteomes" id="UP000190285">
    <property type="component" value="Unassembled WGS sequence"/>
</dbReference>
<dbReference type="EMBL" id="FUZT01000004">
    <property type="protein sequence ID" value="SKC62194.1"/>
    <property type="molecule type" value="Genomic_DNA"/>
</dbReference>
<name>A0A1T5KET1_9FIRM</name>
<sequence>MKIYKTCFEGNWCAFDNLDHAKEMITCDVECADDFTKEEVEKYKKEINDLTEEDLEDKVYQAGPYYLETGEMDEEEFNNLPEFDGY</sequence>
<evidence type="ECO:0000313" key="2">
    <source>
        <dbReference type="Proteomes" id="UP000190285"/>
    </source>
</evidence>
<evidence type="ECO:0000313" key="1">
    <source>
        <dbReference type="EMBL" id="SKC62194.1"/>
    </source>
</evidence>
<gene>
    <name evidence="1" type="ORF">SAMN02194393_01742</name>
</gene>